<dbReference type="PROSITE" id="PS50097">
    <property type="entry name" value="BTB"/>
    <property type="match status" value="1"/>
</dbReference>
<evidence type="ECO:0000313" key="2">
    <source>
        <dbReference type="EMBL" id="CEL52128.1"/>
    </source>
</evidence>
<dbReference type="CDD" id="cd18186">
    <property type="entry name" value="BTB_POZ_ZBTB_KLHL-like"/>
    <property type="match status" value="1"/>
</dbReference>
<dbReference type="OrthoDB" id="71307at2759"/>
<reference evidence="2 3" key="1">
    <citation type="submission" date="2014-11" db="EMBL/GenBank/DDBJ databases">
        <authorList>
            <person name="Wibberg Daniel"/>
        </authorList>
    </citation>
    <scope>NUCLEOTIDE SEQUENCE [LARGE SCALE GENOMIC DNA]</scope>
    <source>
        <strain evidence="2">Rhizoctonia solani AG1-IB 7/3/14</strain>
    </source>
</reference>
<evidence type="ECO:0000259" key="1">
    <source>
        <dbReference type="PROSITE" id="PS50097"/>
    </source>
</evidence>
<protein>
    <recommendedName>
        <fullName evidence="1">BTB domain-containing protein</fullName>
    </recommendedName>
</protein>
<dbReference type="InterPro" id="IPR011333">
    <property type="entry name" value="SKP1/BTB/POZ_sf"/>
</dbReference>
<dbReference type="Pfam" id="PF00651">
    <property type="entry name" value="BTB"/>
    <property type="match status" value="1"/>
</dbReference>
<dbReference type="EMBL" id="LN679100">
    <property type="protein sequence ID" value="CEL52128.1"/>
    <property type="molecule type" value="Genomic_DNA"/>
</dbReference>
<evidence type="ECO:0000313" key="3">
    <source>
        <dbReference type="Proteomes" id="UP000059188"/>
    </source>
</evidence>
<dbReference type="InterPro" id="IPR000210">
    <property type="entry name" value="BTB/POZ_dom"/>
</dbReference>
<organism evidence="2 3">
    <name type="scientific">Thanatephorus cucumeris (strain AG1-IB / isolate 7/3/14)</name>
    <name type="common">Lettuce bottom rot fungus</name>
    <name type="synonym">Rhizoctonia solani</name>
    <dbReference type="NCBI Taxonomy" id="1108050"/>
    <lineage>
        <taxon>Eukaryota</taxon>
        <taxon>Fungi</taxon>
        <taxon>Dikarya</taxon>
        <taxon>Basidiomycota</taxon>
        <taxon>Agaricomycotina</taxon>
        <taxon>Agaricomycetes</taxon>
        <taxon>Cantharellales</taxon>
        <taxon>Ceratobasidiaceae</taxon>
        <taxon>Rhizoctonia</taxon>
        <taxon>Rhizoctonia solani AG-1</taxon>
    </lineage>
</organism>
<gene>
    <name evidence="2" type="ORF">RSOLAG1IB_00666</name>
</gene>
<feature type="domain" description="BTB" evidence="1">
    <location>
        <begin position="154"/>
        <end position="214"/>
    </location>
</feature>
<sequence>MRCLVILQEGNSDFTYFGTRPNLSGPRGGIRRGPSSADYRSFSAMPAPLMTCRKHSLSRTPAPSLFAPIFTALRGPRTKMDSTKSPHIPEDTLSLNLNSLRDLPAISSPLGTPADQHATNSSLAHTLTATSLETMSGLSDVVVAPLPQFTSPEADLVLVTSDGQEFRVFSRFLIETSGVFRDLLDLPTSPNSSERIMTISETARTLNLLLQYIYPMAHPVLASLSDIQTVLLAADKYDVSFITDDLRAKLVSPAVLGTSPIKAYAVACRLGMHEEALKAAQETFSLDFAEKDLEGDRDIRLRTHDAFALFRFQKNRVNAVINVLLATPKPINCEGCSTRHFYGRPAWQASYIERCAMVLQRTGLVQADRMGLFDLEVVLNAAKFTTCGCEKCITSVTSDSQLVDRWLKTLLNKMKEAEDRVTL</sequence>
<dbReference type="AlphaFoldDB" id="A0A0B7F7G4"/>
<dbReference type="Proteomes" id="UP000059188">
    <property type="component" value="Unassembled WGS sequence"/>
</dbReference>
<keyword evidence="3" id="KW-1185">Reference proteome</keyword>
<name>A0A0B7F7G4_THACB</name>
<dbReference type="SMART" id="SM00225">
    <property type="entry name" value="BTB"/>
    <property type="match status" value="1"/>
</dbReference>
<dbReference type="SUPFAM" id="SSF54695">
    <property type="entry name" value="POZ domain"/>
    <property type="match status" value="1"/>
</dbReference>
<dbReference type="Gene3D" id="3.30.710.10">
    <property type="entry name" value="Potassium Channel Kv1.1, Chain A"/>
    <property type="match status" value="1"/>
</dbReference>
<dbReference type="STRING" id="1108050.A0A0B7F7G4"/>
<proteinExistence type="predicted"/>
<accession>A0A0B7F7G4</accession>